<dbReference type="OrthoDB" id="2309661at2759"/>
<proteinExistence type="predicted"/>
<protein>
    <recommendedName>
        <fullName evidence="3">F-box domain-containing protein</fullName>
    </recommendedName>
</protein>
<accession>A0A397T2E2</accession>
<comment type="caution">
    <text evidence="1">The sequence shown here is derived from an EMBL/GenBank/DDBJ whole genome shotgun (WGS) entry which is preliminary data.</text>
</comment>
<dbReference type="AlphaFoldDB" id="A0A397T2E2"/>
<sequence>MLQLNVDCLVFIFNELLDKKSLHSCLLANREWCRLAVPILWKKYSWSNVDETVCFNKLINTILFFLPSSSKQLLSDNDIKLPSTILSKPPFFNYIDFCKFPKSEVVRKIIGIVLGNFSQQDKKDLFEQVIYKLFVSQCKNVKEVIWQTSQPLSLFPGSSTCFSQLYSLSIDLNYVDSDVLYEMAQICKDLNDLEIRYCSEDLPGLISLIDAQRNLKKVSLYTSIKRRTCEGISRALARKRDTINFLYLNLHSTISPSFLTSLVNLTRISICNEGNYEYIQEINRFQQYLAISEFPNLQSIGVTRLSCYKELAMLIEKTKGNILRVFIDATNRYAQNTGMLIKAIAENCPKIKFLYTYIEPNDFIHVRSLLINCRNLEEVIFDSLNIFINNNIGDELLDNFTKFSPSSLIDITISGDWKYSIDALELFFESCRERTLFNFDIIHNSKNYITECHKAVVRKYVNEGVIKLSNCK</sequence>
<dbReference type="SUPFAM" id="SSF52047">
    <property type="entry name" value="RNI-like"/>
    <property type="match status" value="1"/>
</dbReference>
<organism evidence="1 2">
    <name type="scientific">Glomus cerebriforme</name>
    <dbReference type="NCBI Taxonomy" id="658196"/>
    <lineage>
        <taxon>Eukaryota</taxon>
        <taxon>Fungi</taxon>
        <taxon>Fungi incertae sedis</taxon>
        <taxon>Mucoromycota</taxon>
        <taxon>Glomeromycotina</taxon>
        <taxon>Glomeromycetes</taxon>
        <taxon>Glomerales</taxon>
        <taxon>Glomeraceae</taxon>
        <taxon>Glomus</taxon>
    </lineage>
</organism>
<name>A0A397T2E2_9GLOM</name>
<evidence type="ECO:0000313" key="2">
    <source>
        <dbReference type="Proteomes" id="UP000265703"/>
    </source>
</evidence>
<gene>
    <name evidence="1" type="ORF">C1645_768448</name>
</gene>
<reference evidence="1 2" key="1">
    <citation type="submission" date="2018-06" db="EMBL/GenBank/DDBJ databases">
        <title>Comparative genomics reveals the genomic features of Rhizophagus irregularis, R. cerebriforme, R. diaphanum and Gigaspora rosea, and their symbiotic lifestyle signature.</title>
        <authorList>
            <person name="Morin E."/>
            <person name="San Clemente H."/>
            <person name="Chen E.C.H."/>
            <person name="De La Providencia I."/>
            <person name="Hainaut M."/>
            <person name="Kuo A."/>
            <person name="Kohler A."/>
            <person name="Murat C."/>
            <person name="Tang N."/>
            <person name="Roy S."/>
            <person name="Loubradou J."/>
            <person name="Henrissat B."/>
            <person name="Grigoriev I.V."/>
            <person name="Corradi N."/>
            <person name="Roux C."/>
            <person name="Martin F.M."/>
        </authorList>
    </citation>
    <scope>NUCLEOTIDE SEQUENCE [LARGE SCALE GENOMIC DNA]</scope>
    <source>
        <strain evidence="1 2">DAOM 227022</strain>
    </source>
</reference>
<keyword evidence="2" id="KW-1185">Reference proteome</keyword>
<evidence type="ECO:0008006" key="3">
    <source>
        <dbReference type="Google" id="ProtNLM"/>
    </source>
</evidence>
<dbReference type="Proteomes" id="UP000265703">
    <property type="component" value="Unassembled WGS sequence"/>
</dbReference>
<dbReference type="Gene3D" id="3.80.10.10">
    <property type="entry name" value="Ribonuclease Inhibitor"/>
    <property type="match status" value="1"/>
</dbReference>
<evidence type="ECO:0000313" key="1">
    <source>
        <dbReference type="EMBL" id="RIA91066.1"/>
    </source>
</evidence>
<dbReference type="InterPro" id="IPR032675">
    <property type="entry name" value="LRR_dom_sf"/>
</dbReference>
<dbReference type="EMBL" id="QKYT01000163">
    <property type="protein sequence ID" value="RIA91066.1"/>
    <property type="molecule type" value="Genomic_DNA"/>
</dbReference>